<dbReference type="AlphaFoldDB" id="A0A6M5Z5A1"/>
<proteinExistence type="inferred from homology"/>
<dbReference type="Pfam" id="PF04542">
    <property type="entry name" value="Sigma70_r2"/>
    <property type="match status" value="1"/>
</dbReference>
<dbReference type="Gene3D" id="1.10.10.10">
    <property type="entry name" value="Winged helix-like DNA-binding domain superfamily/Winged helix DNA-binding domain"/>
    <property type="match status" value="1"/>
</dbReference>
<keyword evidence="3" id="KW-0731">Sigma factor</keyword>
<dbReference type="NCBIfam" id="TIGR02937">
    <property type="entry name" value="sigma70-ECF"/>
    <property type="match status" value="1"/>
</dbReference>
<evidence type="ECO:0000256" key="2">
    <source>
        <dbReference type="ARBA" id="ARBA00023015"/>
    </source>
</evidence>
<dbReference type="InterPro" id="IPR013324">
    <property type="entry name" value="RNA_pol_sigma_r3/r4-like"/>
</dbReference>
<keyword evidence="4" id="KW-0804">Transcription</keyword>
<evidence type="ECO:0000256" key="3">
    <source>
        <dbReference type="ARBA" id="ARBA00023082"/>
    </source>
</evidence>
<dbReference type="PANTHER" id="PTHR43133">
    <property type="entry name" value="RNA POLYMERASE ECF-TYPE SIGMA FACTO"/>
    <property type="match status" value="1"/>
</dbReference>
<accession>A0A6M5Z5A1</accession>
<dbReference type="Pfam" id="PF08281">
    <property type="entry name" value="Sigma70_r4_2"/>
    <property type="match status" value="1"/>
</dbReference>
<evidence type="ECO:0000259" key="5">
    <source>
        <dbReference type="Pfam" id="PF04542"/>
    </source>
</evidence>
<evidence type="ECO:0000259" key="6">
    <source>
        <dbReference type="Pfam" id="PF08281"/>
    </source>
</evidence>
<dbReference type="GO" id="GO:0003677">
    <property type="term" value="F:DNA binding"/>
    <property type="evidence" value="ECO:0007669"/>
    <property type="project" value="InterPro"/>
</dbReference>
<dbReference type="InterPro" id="IPR007627">
    <property type="entry name" value="RNA_pol_sigma70_r2"/>
</dbReference>
<evidence type="ECO:0000313" key="7">
    <source>
        <dbReference type="EMBL" id="QJX00624.1"/>
    </source>
</evidence>
<evidence type="ECO:0000256" key="4">
    <source>
        <dbReference type="ARBA" id="ARBA00023163"/>
    </source>
</evidence>
<gene>
    <name evidence="7" type="ORF">FTUN_8256</name>
</gene>
<dbReference type="InterPro" id="IPR036388">
    <property type="entry name" value="WH-like_DNA-bd_sf"/>
</dbReference>
<evidence type="ECO:0000313" key="8">
    <source>
        <dbReference type="Proteomes" id="UP000503447"/>
    </source>
</evidence>
<protein>
    <recommendedName>
        <fullName evidence="9">RNA polymerase sigma-70 region 2 domain-containing protein</fullName>
    </recommendedName>
</protein>
<dbReference type="InterPro" id="IPR014284">
    <property type="entry name" value="RNA_pol_sigma-70_dom"/>
</dbReference>
<reference evidence="8" key="1">
    <citation type="submission" date="2020-05" db="EMBL/GenBank/DDBJ databases">
        <title>Frigoriglobus tundricola gen. nov., sp. nov., a psychrotolerant cellulolytic planctomycete of the family Gemmataceae with two divergent copies of 16S rRNA gene.</title>
        <authorList>
            <person name="Kulichevskaya I.S."/>
            <person name="Ivanova A.A."/>
            <person name="Naumoff D.G."/>
            <person name="Beletsky A.V."/>
            <person name="Rijpstra W.I.C."/>
            <person name="Sinninghe Damste J.S."/>
            <person name="Mardanov A.V."/>
            <person name="Ravin N.V."/>
            <person name="Dedysh S.N."/>
        </authorList>
    </citation>
    <scope>NUCLEOTIDE SEQUENCE [LARGE SCALE GENOMIC DNA]</scope>
    <source>
        <strain evidence="8">PL17</strain>
    </source>
</reference>
<dbReference type="GO" id="GO:0016987">
    <property type="term" value="F:sigma factor activity"/>
    <property type="evidence" value="ECO:0007669"/>
    <property type="project" value="UniProtKB-KW"/>
</dbReference>
<dbReference type="InterPro" id="IPR013325">
    <property type="entry name" value="RNA_pol_sigma_r2"/>
</dbReference>
<comment type="similarity">
    <text evidence="1">Belongs to the sigma-70 factor family. ECF subfamily.</text>
</comment>
<dbReference type="RefSeq" id="WP_171475333.1">
    <property type="nucleotide sequence ID" value="NZ_CP053452.2"/>
</dbReference>
<dbReference type="Proteomes" id="UP000503447">
    <property type="component" value="Chromosome"/>
</dbReference>
<dbReference type="PANTHER" id="PTHR43133:SF51">
    <property type="entry name" value="RNA POLYMERASE SIGMA FACTOR"/>
    <property type="match status" value="1"/>
</dbReference>
<dbReference type="SUPFAM" id="SSF88946">
    <property type="entry name" value="Sigma2 domain of RNA polymerase sigma factors"/>
    <property type="match status" value="1"/>
</dbReference>
<dbReference type="SUPFAM" id="SSF88659">
    <property type="entry name" value="Sigma3 and sigma4 domains of RNA polymerase sigma factors"/>
    <property type="match status" value="1"/>
</dbReference>
<evidence type="ECO:0008006" key="9">
    <source>
        <dbReference type="Google" id="ProtNLM"/>
    </source>
</evidence>
<sequence length="180" mass="20529">MDLSAQERAWFIDQVRKHQARLRASIRALGVRAEAVDDFAQDALFLAWQKRAEFDPAGEFGVWVVQIARRLVANERRKDSRRSRILAGEVTDLMLQLAQTADGPLTDLERAETLSALQACLGELQPKAREMIRWRYFEQLSPGAIAGHLGRSSNYVRQSLLRLRRLLSECLERRLQSEGG</sequence>
<dbReference type="InterPro" id="IPR013249">
    <property type="entry name" value="RNA_pol_sigma70_r4_t2"/>
</dbReference>
<feature type="domain" description="RNA polymerase sigma-70 region 2" evidence="5">
    <location>
        <begin position="15"/>
        <end position="82"/>
    </location>
</feature>
<dbReference type="GO" id="GO:0006352">
    <property type="term" value="P:DNA-templated transcription initiation"/>
    <property type="evidence" value="ECO:0007669"/>
    <property type="project" value="InterPro"/>
</dbReference>
<name>A0A6M5Z5A1_9BACT</name>
<keyword evidence="8" id="KW-1185">Reference proteome</keyword>
<evidence type="ECO:0000256" key="1">
    <source>
        <dbReference type="ARBA" id="ARBA00010641"/>
    </source>
</evidence>
<feature type="domain" description="RNA polymerase sigma factor 70 region 4 type 2" evidence="6">
    <location>
        <begin position="116"/>
        <end position="167"/>
    </location>
</feature>
<dbReference type="InterPro" id="IPR039425">
    <property type="entry name" value="RNA_pol_sigma-70-like"/>
</dbReference>
<organism evidence="7 8">
    <name type="scientific">Frigoriglobus tundricola</name>
    <dbReference type="NCBI Taxonomy" id="2774151"/>
    <lineage>
        <taxon>Bacteria</taxon>
        <taxon>Pseudomonadati</taxon>
        <taxon>Planctomycetota</taxon>
        <taxon>Planctomycetia</taxon>
        <taxon>Gemmatales</taxon>
        <taxon>Gemmataceae</taxon>
        <taxon>Frigoriglobus</taxon>
    </lineage>
</organism>
<dbReference type="Gene3D" id="1.10.1740.10">
    <property type="match status" value="1"/>
</dbReference>
<keyword evidence="2" id="KW-0805">Transcription regulation</keyword>
<dbReference type="EMBL" id="CP053452">
    <property type="protein sequence ID" value="QJX00624.1"/>
    <property type="molecule type" value="Genomic_DNA"/>
</dbReference>
<dbReference type="KEGG" id="ftj:FTUN_8256"/>